<dbReference type="PANTHER" id="PTHR12993">
    <property type="entry name" value="N-ACETYLGLUCOSAMINYL-PHOSPHATIDYLINOSITOL DE-N-ACETYLASE-RELATED"/>
    <property type="match status" value="1"/>
</dbReference>
<keyword evidence="3" id="KW-1185">Reference proteome</keyword>
<comment type="caution">
    <text evidence="2">The sequence shown here is derived from an EMBL/GenBank/DDBJ whole genome shotgun (WGS) entry which is preliminary data.</text>
</comment>
<evidence type="ECO:0000313" key="3">
    <source>
        <dbReference type="Proteomes" id="UP000289455"/>
    </source>
</evidence>
<dbReference type="InterPro" id="IPR024078">
    <property type="entry name" value="LmbE-like_dom_sf"/>
</dbReference>
<feature type="chain" id="PRO_5020449938" evidence="1">
    <location>
        <begin position="29"/>
        <end position="305"/>
    </location>
</feature>
<dbReference type="RefSeq" id="WP_129028013.1">
    <property type="nucleotide sequence ID" value="NZ_SDHY01000009.1"/>
</dbReference>
<dbReference type="Pfam" id="PF02585">
    <property type="entry name" value="PIG-L"/>
    <property type="match status" value="1"/>
</dbReference>
<feature type="signal peptide" evidence="1">
    <location>
        <begin position="1"/>
        <end position="28"/>
    </location>
</feature>
<organism evidence="2 3">
    <name type="scientific">Aquirufa rosea</name>
    <dbReference type="NCBI Taxonomy" id="2509241"/>
    <lineage>
        <taxon>Bacteria</taxon>
        <taxon>Pseudomonadati</taxon>
        <taxon>Bacteroidota</taxon>
        <taxon>Cytophagia</taxon>
        <taxon>Cytophagales</taxon>
        <taxon>Flectobacillaceae</taxon>
        <taxon>Aquirufa</taxon>
    </lineage>
</organism>
<dbReference type="InterPro" id="IPR003737">
    <property type="entry name" value="GlcNAc_PI_deacetylase-related"/>
</dbReference>
<name>A0A4Q1BX26_9BACT</name>
<reference evidence="2 3" key="1">
    <citation type="submission" date="2019-01" db="EMBL/GenBank/DDBJ databases">
        <title>Cytophagaceae bacterium strain CAR-16.</title>
        <authorList>
            <person name="Chen W.-M."/>
        </authorList>
    </citation>
    <scope>NUCLEOTIDE SEQUENCE [LARGE SCALE GENOMIC DNA]</scope>
    <source>
        <strain evidence="2 3">CAR-16</strain>
    </source>
</reference>
<dbReference type="SUPFAM" id="SSF102588">
    <property type="entry name" value="LmbE-like"/>
    <property type="match status" value="1"/>
</dbReference>
<protein>
    <submittedName>
        <fullName evidence="2">PIG-L family deacetylase</fullName>
    </submittedName>
</protein>
<evidence type="ECO:0000313" key="2">
    <source>
        <dbReference type="EMBL" id="RXK46557.1"/>
    </source>
</evidence>
<dbReference type="OrthoDB" id="937663at2"/>
<dbReference type="Gene3D" id="3.40.50.10320">
    <property type="entry name" value="LmbE-like"/>
    <property type="match status" value="1"/>
</dbReference>
<dbReference type="AlphaFoldDB" id="A0A4Q1BX26"/>
<dbReference type="PANTHER" id="PTHR12993:SF11">
    <property type="entry name" value="N-ACETYLGLUCOSAMINYL-PHOSPHATIDYLINOSITOL DE-N-ACETYLASE"/>
    <property type="match status" value="1"/>
</dbReference>
<dbReference type="Proteomes" id="UP000289455">
    <property type="component" value="Unassembled WGS sequence"/>
</dbReference>
<dbReference type="EMBL" id="SDHY01000009">
    <property type="protein sequence ID" value="RXK46557.1"/>
    <property type="molecule type" value="Genomic_DNA"/>
</dbReference>
<accession>A0A4Q1BX26</accession>
<dbReference type="GO" id="GO:0016811">
    <property type="term" value="F:hydrolase activity, acting on carbon-nitrogen (but not peptide) bonds, in linear amides"/>
    <property type="evidence" value="ECO:0007669"/>
    <property type="project" value="TreeGrafter"/>
</dbReference>
<sequence>MTRLNIFLKKIAALLMLIWLGSALLAHAQGPKVLVVTAHPDDETGFSVSLFKITHELKGIVDMAVMTDGGGGFADSQLGAMYYGLNLTDSLVARTHLPMIRKQEILDAAKIMGLRNIYFMEQPDDWYTLDPQPYISGKNWDIPFIEKRLDLILSERKYDFIITMLPHAGQHGHHKTAVLMALRAVQRFKGPNKPIIIAGSPMVANSKPVDFQMLEGFPETKIKPGSLSFFLNRAFRFKENDKVSYKIVADWVIAAYKSQGAIQENGIHKTDFELYRYFDINDDQGIARVKDLFDQLANSGFAAPK</sequence>
<proteinExistence type="predicted"/>
<keyword evidence="1" id="KW-0732">Signal</keyword>
<gene>
    <name evidence="2" type="ORF">ESB04_12085</name>
</gene>
<evidence type="ECO:0000256" key="1">
    <source>
        <dbReference type="SAM" id="SignalP"/>
    </source>
</evidence>